<proteinExistence type="predicted"/>
<gene>
    <name evidence="1" type="ORF">M9H77_36030</name>
</gene>
<name>A0ACB9ZRH5_CATRO</name>
<dbReference type="EMBL" id="CM044708">
    <property type="protein sequence ID" value="KAI5650025.1"/>
    <property type="molecule type" value="Genomic_DNA"/>
</dbReference>
<sequence>MAGRPEGGSLRETFTGFYENWHIKHQEILEKLIECVENEEEEDQDHQCQEEIFNQVLSHYQEFFQEKSKAANEDVFLVISAPWFSSFERALIWVSAFRPSMLFSLIKNSIGEDLGHDQQVKIEAIKVETKREEKAIEEEFAKVQESVADSGIFPLLRRFERIIDGEISELDNAMEELKKGMIMVVEEADVLRGLTVKKLMEVLNPIQNLKFLIAAVQFVARARTWGLYKDSIIITTTRDD</sequence>
<accession>A0ACB9ZRH5</accession>
<dbReference type="Proteomes" id="UP001060085">
    <property type="component" value="Linkage Group LG08"/>
</dbReference>
<protein>
    <submittedName>
        <fullName evidence="1">Uncharacterized protein</fullName>
    </submittedName>
</protein>
<organism evidence="1 2">
    <name type="scientific">Catharanthus roseus</name>
    <name type="common">Madagascar periwinkle</name>
    <name type="synonym">Vinca rosea</name>
    <dbReference type="NCBI Taxonomy" id="4058"/>
    <lineage>
        <taxon>Eukaryota</taxon>
        <taxon>Viridiplantae</taxon>
        <taxon>Streptophyta</taxon>
        <taxon>Embryophyta</taxon>
        <taxon>Tracheophyta</taxon>
        <taxon>Spermatophyta</taxon>
        <taxon>Magnoliopsida</taxon>
        <taxon>eudicotyledons</taxon>
        <taxon>Gunneridae</taxon>
        <taxon>Pentapetalae</taxon>
        <taxon>asterids</taxon>
        <taxon>lamiids</taxon>
        <taxon>Gentianales</taxon>
        <taxon>Apocynaceae</taxon>
        <taxon>Rauvolfioideae</taxon>
        <taxon>Vinceae</taxon>
        <taxon>Catharanthinae</taxon>
        <taxon>Catharanthus</taxon>
    </lineage>
</organism>
<keyword evidence="2" id="KW-1185">Reference proteome</keyword>
<reference evidence="2" key="1">
    <citation type="journal article" date="2023" name="Nat. Plants">
        <title>Single-cell RNA sequencing provides a high-resolution roadmap for understanding the multicellular compartmentation of specialized metabolism.</title>
        <authorList>
            <person name="Sun S."/>
            <person name="Shen X."/>
            <person name="Li Y."/>
            <person name="Li Y."/>
            <person name="Wang S."/>
            <person name="Li R."/>
            <person name="Zhang H."/>
            <person name="Shen G."/>
            <person name="Guo B."/>
            <person name="Wei J."/>
            <person name="Xu J."/>
            <person name="St-Pierre B."/>
            <person name="Chen S."/>
            <person name="Sun C."/>
        </authorList>
    </citation>
    <scope>NUCLEOTIDE SEQUENCE [LARGE SCALE GENOMIC DNA]</scope>
</reference>
<evidence type="ECO:0000313" key="1">
    <source>
        <dbReference type="EMBL" id="KAI5650025.1"/>
    </source>
</evidence>
<evidence type="ECO:0000313" key="2">
    <source>
        <dbReference type="Proteomes" id="UP001060085"/>
    </source>
</evidence>
<comment type="caution">
    <text evidence="1">The sequence shown here is derived from an EMBL/GenBank/DDBJ whole genome shotgun (WGS) entry which is preliminary data.</text>
</comment>